<organism evidence="1 2">
    <name type="scientific">Chenopodium quinoa</name>
    <name type="common">Quinoa</name>
    <dbReference type="NCBI Taxonomy" id="63459"/>
    <lineage>
        <taxon>Eukaryota</taxon>
        <taxon>Viridiplantae</taxon>
        <taxon>Streptophyta</taxon>
        <taxon>Embryophyta</taxon>
        <taxon>Tracheophyta</taxon>
        <taxon>Spermatophyta</taxon>
        <taxon>Magnoliopsida</taxon>
        <taxon>eudicotyledons</taxon>
        <taxon>Gunneridae</taxon>
        <taxon>Pentapetalae</taxon>
        <taxon>Caryophyllales</taxon>
        <taxon>Chenopodiaceae</taxon>
        <taxon>Chenopodioideae</taxon>
        <taxon>Atripliceae</taxon>
        <taxon>Chenopodium</taxon>
    </lineage>
</organism>
<reference evidence="1" key="2">
    <citation type="submission" date="2021-03" db="UniProtKB">
        <authorList>
            <consortium name="EnsemblPlants"/>
        </authorList>
    </citation>
    <scope>IDENTIFICATION</scope>
</reference>
<protein>
    <submittedName>
        <fullName evidence="1">Uncharacterized protein</fullName>
    </submittedName>
</protein>
<dbReference type="Gramene" id="AUR62018976-RA">
    <property type="protein sequence ID" value="AUR62018976-RA:cds"/>
    <property type="gene ID" value="AUR62018976"/>
</dbReference>
<proteinExistence type="predicted"/>
<evidence type="ECO:0000313" key="2">
    <source>
        <dbReference type="Proteomes" id="UP000596660"/>
    </source>
</evidence>
<sequence length="189" mass="20549">MELSHPPVEGHDRCETTPDLMQEDLAIGMASHTSSCEATSTLLPITPVSSPMQTSVHQITSSFEISLGFVSSPRLRLSGSKRIASCPTGYTWFLIAAVTATTCHTFTVERQRAADKACGFFGRWRWCDNERVLRQWLRSSGEVPGRFGDLLSPKFRVFGVRVGWEVVSGVGGWLGGGFGGGSKEVGRPV</sequence>
<dbReference type="EnsemblPlants" id="AUR62018976-RA">
    <property type="protein sequence ID" value="AUR62018976-RA:cds"/>
    <property type="gene ID" value="AUR62018976"/>
</dbReference>
<dbReference type="AlphaFoldDB" id="A0A803LUT2"/>
<evidence type="ECO:0000313" key="1">
    <source>
        <dbReference type="EnsemblPlants" id="AUR62018976-RA:cds"/>
    </source>
</evidence>
<reference evidence="1" key="1">
    <citation type="journal article" date="2017" name="Nature">
        <title>The genome of Chenopodium quinoa.</title>
        <authorList>
            <person name="Jarvis D.E."/>
            <person name="Ho Y.S."/>
            <person name="Lightfoot D.J."/>
            <person name="Schmoeckel S.M."/>
            <person name="Li B."/>
            <person name="Borm T.J.A."/>
            <person name="Ohyanagi H."/>
            <person name="Mineta K."/>
            <person name="Michell C.T."/>
            <person name="Saber N."/>
            <person name="Kharbatia N.M."/>
            <person name="Rupper R.R."/>
            <person name="Sharp A.R."/>
            <person name="Dally N."/>
            <person name="Boughton B.A."/>
            <person name="Woo Y.H."/>
            <person name="Gao G."/>
            <person name="Schijlen E.G.W.M."/>
            <person name="Guo X."/>
            <person name="Momin A.A."/>
            <person name="Negrao S."/>
            <person name="Al-Babili S."/>
            <person name="Gehring C."/>
            <person name="Roessner U."/>
            <person name="Jung C."/>
            <person name="Murphy K."/>
            <person name="Arold S.T."/>
            <person name="Gojobori T."/>
            <person name="van der Linden C.G."/>
            <person name="van Loo E.N."/>
            <person name="Jellen E.N."/>
            <person name="Maughan P.J."/>
            <person name="Tester M."/>
        </authorList>
    </citation>
    <scope>NUCLEOTIDE SEQUENCE [LARGE SCALE GENOMIC DNA]</scope>
    <source>
        <strain evidence="1">cv. PI 614886</strain>
    </source>
</reference>
<keyword evidence="2" id="KW-1185">Reference proteome</keyword>
<accession>A0A803LUT2</accession>
<dbReference type="Proteomes" id="UP000596660">
    <property type="component" value="Unplaced"/>
</dbReference>
<name>A0A803LUT2_CHEQI</name>